<gene>
    <name evidence="2" type="ORF">PCOR1329_LOCUS18746</name>
</gene>
<sequence length="286" mass="31607">VVAFVEKPRPDGGFGLQSISDFASVFKESDYEDNVGQDILQDVQQHNEFPVVFIARRRTAWQLAGGELAKACKKRVEGAPDPDWDTPLGQEEEDKRKDKFKRACDDYRCALRLMCVCRARIGKKPFGGVALACSPRPRLPDLPLSTALRVLWALRLQCNCWAIAGASLVGSKQNWGEEKRACRKVRECHVSDAQAYYDFVYRKAMEHKGPEPATVAWLIDRDRAARAKAKSLCSAGWPWAEALQGAKDLRSTITCSGTGVSRQVSVAMPANDEPESDGDDCDQGGA</sequence>
<dbReference type="EMBL" id="CAUYUJ010005916">
    <property type="protein sequence ID" value="CAK0815468.1"/>
    <property type="molecule type" value="Genomic_DNA"/>
</dbReference>
<feature type="domain" description="Dinoflagellate luciferase N-terminal" evidence="1">
    <location>
        <begin position="16"/>
        <end position="64"/>
    </location>
</feature>
<comment type="caution">
    <text evidence="2">The sequence shown here is derived from an EMBL/GenBank/DDBJ whole genome shotgun (WGS) entry which is preliminary data.</text>
</comment>
<feature type="non-terminal residue" evidence="2">
    <location>
        <position position="286"/>
    </location>
</feature>
<dbReference type="Proteomes" id="UP001189429">
    <property type="component" value="Unassembled WGS sequence"/>
</dbReference>
<evidence type="ECO:0000313" key="2">
    <source>
        <dbReference type="EMBL" id="CAK0815468.1"/>
    </source>
</evidence>
<name>A0ABN9RBT9_9DINO</name>
<protein>
    <recommendedName>
        <fullName evidence="1">Dinoflagellate luciferase N-terminal domain-containing protein</fullName>
    </recommendedName>
</protein>
<organism evidence="2 3">
    <name type="scientific">Prorocentrum cordatum</name>
    <dbReference type="NCBI Taxonomy" id="2364126"/>
    <lineage>
        <taxon>Eukaryota</taxon>
        <taxon>Sar</taxon>
        <taxon>Alveolata</taxon>
        <taxon>Dinophyceae</taxon>
        <taxon>Prorocentrales</taxon>
        <taxon>Prorocentraceae</taxon>
        <taxon>Prorocentrum</taxon>
    </lineage>
</organism>
<keyword evidence="3" id="KW-1185">Reference proteome</keyword>
<dbReference type="InterPro" id="IPR007959">
    <property type="entry name" value="Dino_Luciferase_N"/>
</dbReference>
<accession>A0ABN9RBT9</accession>
<evidence type="ECO:0000259" key="1">
    <source>
        <dbReference type="Pfam" id="PF05295"/>
    </source>
</evidence>
<proteinExistence type="predicted"/>
<dbReference type="Pfam" id="PF05295">
    <property type="entry name" value="Luciferase_N"/>
    <property type="match status" value="1"/>
</dbReference>
<feature type="non-terminal residue" evidence="2">
    <location>
        <position position="1"/>
    </location>
</feature>
<evidence type="ECO:0000313" key="3">
    <source>
        <dbReference type="Proteomes" id="UP001189429"/>
    </source>
</evidence>
<reference evidence="2" key="1">
    <citation type="submission" date="2023-10" db="EMBL/GenBank/DDBJ databases">
        <authorList>
            <person name="Chen Y."/>
            <person name="Shah S."/>
            <person name="Dougan E. K."/>
            <person name="Thang M."/>
            <person name="Chan C."/>
        </authorList>
    </citation>
    <scope>NUCLEOTIDE SEQUENCE [LARGE SCALE GENOMIC DNA]</scope>
</reference>